<protein>
    <submittedName>
        <fullName evidence="2">PP2C family protein-serine/threonine phosphatase</fullName>
        <ecNumber evidence="2">3.1.3.16</ecNumber>
    </submittedName>
</protein>
<reference evidence="2 3" key="1">
    <citation type="submission" date="2024-09" db="EMBL/GenBank/DDBJ databases">
        <authorList>
            <person name="Sun Q."/>
            <person name="Mori K."/>
        </authorList>
    </citation>
    <scope>NUCLEOTIDE SEQUENCE [LARGE SCALE GENOMIC DNA]</scope>
    <source>
        <strain evidence="2 3">CECT 8726</strain>
    </source>
</reference>
<comment type="caution">
    <text evidence="2">The sequence shown here is derived from an EMBL/GenBank/DDBJ whole genome shotgun (WGS) entry which is preliminary data.</text>
</comment>
<sequence length="317" mass="34718">MLRSCNIEFDAASAISQGKRAYQEDALITDFPIGGDLGVAVLADGMGGHAAGDVASKIAVTEVFSELKLRSGNIDTFAQTAPRVLREAALVANECIKNHCHANRETKGMGTTLLALTFLKSRLFWISIGDSPLFLFRNNRLRQINEDHSLAPQIDLMVRSGQMTEEEGRYHPERSCLTSVVCGGGIARIDCPENALLLSDGDILVLASDGLQFLSDDVIANILHANQAKSSAEITRILFESLEKQGDPDQDNFAFSVVKVREENKNALERTPKNKNKLAVVAQRQQHENSLVDLARSALLKLTFFFRGAAYSRKGTQ</sequence>
<dbReference type="EMBL" id="JBHMEA010000042">
    <property type="protein sequence ID" value="MFB9232654.1"/>
    <property type="molecule type" value="Genomic_DNA"/>
</dbReference>
<organism evidence="2 3">
    <name type="scientific">Pseudohalocynthiibacter aestuariivivens</name>
    <dbReference type="NCBI Taxonomy" id="1591409"/>
    <lineage>
        <taxon>Bacteria</taxon>
        <taxon>Pseudomonadati</taxon>
        <taxon>Pseudomonadota</taxon>
        <taxon>Alphaproteobacteria</taxon>
        <taxon>Rhodobacterales</taxon>
        <taxon>Paracoccaceae</taxon>
        <taxon>Pseudohalocynthiibacter</taxon>
    </lineage>
</organism>
<dbReference type="Pfam" id="PF13672">
    <property type="entry name" value="PP2C_2"/>
    <property type="match status" value="1"/>
</dbReference>
<dbReference type="PROSITE" id="PS51746">
    <property type="entry name" value="PPM_2"/>
    <property type="match status" value="1"/>
</dbReference>
<dbReference type="GO" id="GO:0004722">
    <property type="term" value="F:protein serine/threonine phosphatase activity"/>
    <property type="evidence" value="ECO:0007669"/>
    <property type="project" value="UniProtKB-EC"/>
</dbReference>
<dbReference type="RefSeq" id="WP_213890425.1">
    <property type="nucleotide sequence ID" value="NZ_JAGFNU010000010.1"/>
</dbReference>
<dbReference type="Proteomes" id="UP001589683">
    <property type="component" value="Unassembled WGS sequence"/>
</dbReference>
<keyword evidence="2" id="KW-0378">Hydrolase</keyword>
<dbReference type="SMART" id="SM00331">
    <property type="entry name" value="PP2C_SIG"/>
    <property type="match status" value="1"/>
</dbReference>
<dbReference type="SMART" id="SM00332">
    <property type="entry name" value="PP2Cc"/>
    <property type="match status" value="1"/>
</dbReference>
<dbReference type="InterPro" id="IPR001932">
    <property type="entry name" value="PPM-type_phosphatase-like_dom"/>
</dbReference>
<dbReference type="SUPFAM" id="SSF81606">
    <property type="entry name" value="PP2C-like"/>
    <property type="match status" value="1"/>
</dbReference>
<proteinExistence type="predicted"/>
<dbReference type="CDD" id="cd00143">
    <property type="entry name" value="PP2Cc"/>
    <property type="match status" value="1"/>
</dbReference>
<dbReference type="EC" id="3.1.3.16" evidence="2"/>
<evidence type="ECO:0000259" key="1">
    <source>
        <dbReference type="PROSITE" id="PS51746"/>
    </source>
</evidence>
<keyword evidence="3" id="KW-1185">Reference proteome</keyword>
<feature type="domain" description="PPM-type phosphatase" evidence="1">
    <location>
        <begin position="10"/>
        <end position="284"/>
    </location>
</feature>
<evidence type="ECO:0000313" key="3">
    <source>
        <dbReference type="Proteomes" id="UP001589683"/>
    </source>
</evidence>
<dbReference type="Gene3D" id="3.60.40.10">
    <property type="entry name" value="PPM-type phosphatase domain"/>
    <property type="match status" value="1"/>
</dbReference>
<accession>A0ABV5JGS5</accession>
<name>A0ABV5JGS5_9RHOB</name>
<gene>
    <name evidence="2" type="ORF">ACFFUT_12735</name>
</gene>
<dbReference type="InterPro" id="IPR036457">
    <property type="entry name" value="PPM-type-like_dom_sf"/>
</dbReference>
<evidence type="ECO:0000313" key="2">
    <source>
        <dbReference type="EMBL" id="MFB9232654.1"/>
    </source>
</evidence>